<protein>
    <recommendedName>
        <fullName evidence="1">Protein CPL1-like domain-containing protein</fullName>
    </recommendedName>
</protein>
<evidence type="ECO:0000313" key="3">
    <source>
        <dbReference type="Proteomes" id="UP000078595"/>
    </source>
</evidence>
<dbReference type="RefSeq" id="XP_065824939.1">
    <property type="nucleotide sequence ID" value="XM_065968867.1"/>
</dbReference>
<dbReference type="PANTHER" id="PTHR35192">
    <property type="entry name" value="PROTEIN, PUTATIVE-RELATED"/>
    <property type="match status" value="1"/>
</dbReference>
<dbReference type="InterPro" id="IPR048661">
    <property type="entry name" value="CPL1-like"/>
</dbReference>
<proteinExistence type="predicted"/>
<dbReference type="InterPro" id="IPR038955">
    <property type="entry name" value="PriA/CPL1_fungi"/>
</dbReference>
<accession>A0AAJ8MGW1</accession>
<name>A0AAJ8MGW1_9TREE</name>
<gene>
    <name evidence="2" type="ORF">I303_103905</name>
</gene>
<dbReference type="Proteomes" id="UP000078595">
    <property type="component" value="Chromosome 4"/>
</dbReference>
<dbReference type="GeneID" id="90830098"/>
<evidence type="ECO:0000313" key="2">
    <source>
        <dbReference type="EMBL" id="WWC61324.1"/>
    </source>
</evidence>
<keyword evidence="3" id="KW-1185">Reference proteome</keyword>
<reference evidence="2" key="1">
    <citation type="submission" date="2013-07" db="EMBL/GenBank/DDBJ databases">
        <authorList>
            <consortium name="The Broad Institute Genome Sequencing Platform"/>
            <person name="Cuomo C."/>
            <person name="Litvintseva A."/>
            <person name="Chen Y."/>
            <person name="Heitman J."/>
            <person name="Sun S."/>
            <person name="Springer D."/>
            <person name="Dromer F."/>
            <person name="Young S.K."/>
            <person name="Zeng Q."/>
            <person name="Gargeya S."/>
            <person name="Fitzgerald M."/>
            <person name="Abouelleil A."/>
            <person name="Alvarado L."/>
            <person name="Berlin A.M."/>
            <person name="Chapman S.B."/>
            <person name="Dewar J."/>
            <person name="Goldberg J."/>
            <person name="Griggs A."/>
            <person name="Gujja S."/>
            <person name="Hansen M."/>
            <person name="Howarth C."/>
            <person name="Imamovic A."/>
            <person name="Larimer J."/>
            <person name="McCowan C."/>
            <person name="Murphy C."/>
            <person name="Pearson M."/>
            <person name="Priest M."/>
            <person name="Roberts A."/>
            <person name="Saif S."/>
            <person name="Shea T."/>
            <person name="Sykes S."/>
            <person name="Wortman J."/>
            <person name="Nusbaum C."/>
            <person name="Birren B."/>
        </authorList>
    </citation>
    <scope>NUCLEOTIDE SEQUENCE</scope>
    <source>
        <strain evidence="2">CBS 10117</strain>
    </source>
</reference>
<sequence>MQVFHLPSPSDWSFSGCLYRPNLPSIPLGSLVKCLDTCAGYPIAFTAYNDSRIYCTCSVAQPDPDDLQTVCGIGDWFTYSESIDALPSAIISRKRQGGFKARRTRMSLCPEGYRACKITLGRGMEYECIDVTQELESCGGCFFGQVTIDPNRIATTLEGNIGKDCSKMEGIRQDGVTCISGECIAFACEEGSHLSDSQCLSMTEDI</sequence>
<feature type="domain" description="Protein CPL1-like" evidence="1">
    <location>
        <begin position="126"/>
        <end position="197"/>
    </location>
</feature>
<dbReference type="Pfam" id="PF21671">
    <property type="entry name" value="CPL1-like"/>
    <property type="match status" value="1"/>
</dbReference>
<organism evidence="2 3">
    <name type="scientific">Kwoniella dejecticola CBS 10117</name>
    <dbReference type="NCBI Taxonomy" id="1296121"/>
    <lineage>
        <taxon>Eukaryota</taxon>
        <taxon>Fungi</taxon>
        <taxon>Dikarya</taxon>
        <taxon>Basidiomycota</taxon>
        <taxon>Agaricomycotina</taxon>
        <taxon>Tremellomycetes</taxon>
        <taxon>Tremellales</taxon>
        <taxon>Cryptococcaceae</taxon>
        <taxon>Kwoniella</taxon>
    </lineage>
</organism>
<dbReference type="PANTHER" id="PTHR35192:SF2">
    <property type="entry name" value="APPLE DOMAIN-CONTAINING PROTEIN"/>
    <property type="match status" value="1"/>
</dbReference>
<dbReference type="KEGG" id="kdj:90830098"/>
<dbReference type="EMBL" id="CP144533">
    <property type="protein sequence ID" value="WWC61324.1"/>
    <property type="molecule type" value="Genomic_DNA"/>
</dbReference>
<dbReference type="AlphaFoldDB" id="A0AAJ8MGW1"/>
<evidence type="ECO:0000259" key="1">
    <source>
        <dbReference type="Pfam" id="PF21671"/>
    </source>
</evidence>
<reference evidence="2" key="2">
    <citation type="submission" date="2024-02" db="EMBL/GenBank/DDBJ databases">
        <title>Comparative genomics of Cryptococcus and Kwoniella reveals pathogenesis evolution and contrasting modes of karyotype evolution via chromosome fusion or intercentromeric recombination.</title>
        <authorList>
            <person name="Coelho M.A."/>
            <person name="David-Palma M."/>
            <person name="Shea T."/>
            <person name="Bowers K."/>
            <person name="McGinley-Smith S."/>
            <person name="Mohammad A.W."/>
            <person name="Gnirke A."/>
            <person name="Yurkov A.M."/>
            <person name="Nowrousian M."/>
            <person name="Sun S."/>
            <person name="Cuomo C.A."/>
            <person name="Heitman J."/>
        </authorList>
    </citation>
    <scope>NUCLEOTIDE SEQUENCE</scope>
    <source>
        <strain evidence="2">CBS 10117</strain>
    </source>
</reference>